<dbReference type="Proteomes" id="UP000321567">
    <property type="component" value="Unassembled WGS sequence"/>
</dbReference>
<dbReference type="RefSeq" id="WP_147163006.1">
    <property type="nucleotide sequence ID" value="NZ_BJZO01000022.1"/>
</dbReference>
<protein>
    <submittedName>
        <fullName evidence="2">Uncharacterized protein</fullName>
    </submittedName>
</protein>
<dbReference type="EMBL" id="BJZO01000022">
    <property type="protein sequence ID" value="GEO80966.1"/>
    <property type="molecule type" value="Genomic_DNA"/>
</dbReference>
<comment type="caution">
    <text evidence="2">The sequence shown here is derived from an EMBL/GenBank/DDBJ whole genome shotgun (WGS) entry which is preliminary data.</text>
</comment>
<keyword evidence="3" id="KW-1185">Reference proteome</keyword>
<dbReference type="AlphaFoldDB" id="A0A512H667"/>
<sequence>MARARTKAPRSIGPTPERLAKPDGQFVTVPTESAGLYAARSVPTWERLLSRGVIDDRQATAAAFYVQAWERLEGAGHAPSILLKAGAAVDVSWSGGALPEKVIRIAGQFRKCCSLLGADLFLVDAVVRLDLHPAKSWQKNRLRAALGRLADAIGA</sequence>
<evidence type="ECO:0000313" key="3">
    <source>
        <dbReference type="Proteomes" id="UP000321567"/>
    </source>
</evidence>
<accession>A0A512H667</accession>
<reference evidence="2 3" key="1">
    <citation type="submission" date="2019-07" db="EMBL/GenBank/DDBJ databases">
        <title>Whole genome shotgun sequence of Rhodospirillum oryzae NBRC 107573.</title>
        <authorList>
            <person name="Hosoyama A."/>
            <person name="Uohara A."/>
            <person name="Ohji S."/>
            <person name="Ichikawa N."/>
        </authorList>
    </citation>
    <scope>NUCLEOTIDE SEQUENCE [LARGE SCALE GENOMIC DNA]</scope>
    <source>
        <strain evidence="2 3">NBRC 107573</strain>
    </source>
</reference>
<feature type="region of interest" description="Disordered" evidence="1">
    <location>
        <begin position="1"/>
        <end position="23"/>
    </location>
</feature>
<evidence type="ECO:0000313" key="2">
    <source>
        <dbReference type="EMBL" id="GEO80966.1"/>
    </source>
</evidence>
<name>A0A512H667_9PROT</name>
<organism evidence="2 3">
    <name type="scientific">Pararhodospirillum oryzae</name>
    <dbReference type="NCBI Taxonomy" id="478448"/>
    <lineage>
        <taxon>Bacteria</taxon>
        <taxon>Pseudomonadati</taxon>
        <taxon>Pseudomonadota</taxon>
        <taxon>Alphaproteobacteria</taxon>
        <taxon>Rhodospirillales</taxon>
        <taxon>Rhodospirillaceae</taxon>
        <taxon>Pararhodospirillum</taxon>
    </lineage>
</organism>
<gene>
    <name evidence="2" type="ORF">ROR02_10970</name>
</gene>
<evidence type="ECO:0000256" key="1">
    <source>
        <dbReference type="SAM" id="MobiDB-lite"/>
    </source>
</evidence>
<proteinExistence type="predicted"/>